<dbReference type="EMBL" id="JACCFO010000001">
    <property type="protein sequence ID" value="NYI94517.1"/>
    <property type="molecule type" value="Genomic_DNA"/>
</dbReference>
<dbReference type="Pfam" id="PF20060">
    <property type="entry name" value="DUF6459"/>
    <property type="match status" value="1"/>
</dbReference>
<accession>A0A853BIU7</accession>
<comment type="caution">
    <text evidence="2">The sequence shown here is derived from an EMBL/GenBank/DDBJ whole genome shotgun (WGS) entry which is preliminary data.</text>
</comment>
<keyword evidence="3" id="KW-1185">Reference proteome</keyword>
<gene>
    <name evidence="2" type="ORF">HNR12_000794</name>
</gene>
<evidence type="ECO:0000313" key="2">
    <source>
        <dbReference type="EMBL" id="NYI94517.1"/>
    </source>
</evidence>
<dbReference type="InterPro" id="IPR045596">
    <property type="entry name" value="DUF6459"/>
</dbReference>
<protein>
    <submittedName>
        <fullName evidence="2">Uncharacterized protein</fullName>
    </submittedName>
</protein>
<sequence length="147" mass="16149">MAGHQLTAALSAGPHRRPRRAPAPARPGGARYPRTRSPRHLTAFAQVVAEVLAGDRPAGQVRPLLSRRAYELLQRRAGAYACARRPRLRRAVLTSPESDVAEVTAVIDCGSRCRALALRITYAEHAWLCTHLETDVCGPRRGRRSGR</sequence>
<reference evidence="2 3" key="1">
    <citation type="submission" date="2020-07" db="EMBL/GenBank/DDBJ databases">
        <title>Sequencing the genomes of 1000 actinobacteria strains.</title>
        <authorList>
            <person name="Klenk H.-P."/>
        </authorList>
    </citation>
    <scope>NUCLEOTIDE SEQUENCE [LARGE SCALE GENOMIC DNA]</scope>
    <source>
        <strain evidence="2 3">DSM 45927</strain>
    </source>
</reference>
<feature type="region of interest" description="Disordered" evidence="1">
    <location>
        <begin position="1"/>
        <end position="36"/>
    </location>
</feature>
<feature type="compositionally biased region" description="Low complexity" evidence="1">
    <location>
        <begin position="22"/>
        <end position="32"/>
    </location>
</feature>
<dbReference type="RefSeq" id="WP_218901851.1">
    <property type="nucleotide sequence ID" value="NZ_JACCFO010000001.1"/>
</dbReference>
<name>A0A853BIU7_9ACTN</name>
<evidence type="ECO:0000256" key="1">
    <source>
        <dbReference type="SAM" id="MobiDB-lite"/>
    </source>
</evidence>
<dbReference type="AlphaFoldDB" id="A0A853BIU7"/>
<proteinExistence type="predicted"/>
<organism evidence="2 3">
    <name type="scientific">Streptomonospora nanhaiensis</name>
    <dbReference type="NCBI Taxonomy" id="1323731"/>
    <lineage>
        <taxon>Bacteria</taxon>
        <taxon>Bacillati</taxon>
        <taxon>Actinomycetota</taxon>
        <taxon>Actinomycetes</taxon>
        <taxon>Streptosporangiales</taxon>
        <taxon>Nocardiopsidaceae</taxon>
        <taxon>Streptomonospora</taxon>
    </lineage>
</organism>
<evidence type="ECO:0000313" key="3">
    <source>
        <dbReference type="Proteomes" id="UP000575985"/>
    </source>
</evidence>
<dbReference type="Proteomes" id="UP000575985">
    <property type="component" value="Unassembled WGS sequence"/>
</dbReference>